<dbReference type="EMBL" id="CAJOBD010002372">
    <property type="protein sequence ID" value="CAF3877154.1"/>
    <property type="molecule type" value="Genomic_DNA"/>
</dbReference>
<dbReference type="Proteomes" id="UP000663864">
    <property type="component" value="Unassembled WGS sequence"/>
</dbReference>
<dbReference type="EMBL" id="CAJNOT010000224">
    <property type="protein sequence ID" value="CAF0900928.1"/>
    <property type="molecule type" value="Genomic_DNA"/>
</dbReference>
<accession>A0A819G3V0</accession>
<dbReference type="AlphaFoldDB" id="A0A819G3V0"/>
<comment type="caution">
    <text evidence="2">The sequence shown here is derived from an EMBL/GenBank/DDBJ whole genome shotgun (WGS) entry which is preliminary data.</text>
</comment>
<evidence type="ECO:0000313" key="3">
    <source>
        <dbReference type="Proteomes" id="UP000663836"/>
    </source>
</evidence>
<dbReference type="Proteomes" id="UP000663836">
    <property type="component" value="Unassembled WGS sequence"/>
</dbReference>
<protein>
    <submittedName>
        <fullName evidence="2">Uncharacterized protein</fullName>
    </submittedName>
</protein>
<proteinExistence type="predicted"/>
<gene>
    <name evidence="2" type="ORF">JBS370_LOCUS19640</name>
    <name evidence="1" type="ORF">ZHD862_LOCUS7382</name>
</gene>
<evidence type="ECO:0000313" key="2">
    <source>
        <dbReference type="EMBL" id="CAF3877154.1"/>
    </source>
</evidence>
<evidence type="ECO:0000313" key="1">
    <source>
        <dbReference type="EMBL" id="CAF0900928.1"/>
    </source>
</evidence>
<reference evidence="2" key="1">
    <citation type="submission" date="2021-02" db="EMBL/GenBank/DDBJ databases">
        <authorList>
            <person name="Nowell W R."/>
        </authorList>
    </citation>
    <scope>NUCLEOTIDE SEQUENCE</scope>
</reference>
<organism evidence="2 3">
    <name type="scientific">Rotaria sordida</name>
    <dbReference type="NCBI Taxonomy" id="392033"/>
    <lineage>
        <taxon>Eukaryota</taxon>
        <taxon>Metazoa</taxon>
        <taxon>Spiralia</taxon>
        <taxon>Gnathifera</taxon>
        <taxon>Rotifera</taxon>
        <taxon>Eurotatoria</taxon>
        <taxon>Bdelloidea</taxon>
        <taxon>Philodinida</taxon>
        <taxon>Philodinidae</taxon>
        <taxon>Rotaria</taxon>
    </lineage>
</organism>
<sequence>MMLWTRTLNPLSIPKRRNQSSSMNGIQIGANNTMKKYRDNIDTPEFEIKDSAIGIHGYGIFDNIKNTEDGKFMFVGFQRCKQITMPIMTLSQTLDTFDELFNGLSNLIDALSAIIIIIIETTNIGEEFLDRFEL</sequence>
<name>A0A819G3V0_9BILA</name>